<accession>A8ZN20</accession>
<dbReference type="RefSeq" id="WP_012167535.1">
    <property type="nucleotide sequence ID" value="NC_009928.1"/>
</dbReference>
<reference evidence="1 2" key="1">
    <citation type="journal article" date="2008" name="Proc. Natl. Acad. Sci. U.S.A.">
        <title>Niche adaptation and genome expansion in the chlorophyll d-producing cyanobacterium Acaryochloris marina.</title>
        <authorList>
            <person name="Swingley W.D."/>
            <person name="Chen M."/>
            <person name="Cheung P.C."/>
            <person name="Conrad A.L."/>
            <person name="Dejesa L.C."/>
            <person name="Hao J."/>
            <person name="Honchak B.M."/>
            <person name="Karbach L.E."/>
            <person name="Kurdoglu A."/>
            <person name="Lahiri S."/>
            <person name="Mastrian S.D."/>
            <person name="Miyashita H."/>
            <person name="Page L."/>
            <person name="Ramakrishna P."/>
            <person name="Satoh S."/>
            <person name="Sattley W.M."/>
            <person name="Shimada Y."/>
            <person name="Taylor H.L."/>
            <person name="Tomo T."/>
            <person name="Tsuchiya T."/>
            <person name="Wang Z.T."/>
            <person name="Raymond J."/>
            <person name="Mimuro M."/>
            <person name="Blankenship R.E."/>
            <person name="Touchman J.W."/>
        </authorList>
    </citation>
    <scope>NUCLEOTIDE SEQUENCE [LARGE SCALE GENOMIC DNA]</scope>
    <source>
        <strain evidence="2">MBIC 11017</strain>
        <plasmid evidence="2">Plasmid pREB3</plasmid>
    </source>
</reference>
<dbReference type="AlphaFoldDB" id="A8ZN20"/>
<keyword evidence="2" id="KW-1185">Reference proteome</keyword>
<dbReference type="Proteomes" id="UP000000268">
    <property type="component" value="Plasmid pREB3"/>
</dbReference>
<geneLocation type="plasmid" evidence="1 2">
    <name>pREB3</name>
</geneLocation>
<dbReference type="KEGG" id="amr:AM1_C0289"/>
<sequence>MICIPTLSLKQLAILRLAKKYPSKTIKLYCEMPIINHGEPPTEYAAVIQKLIDLNLIEVKSKLMRLDFSRFQKKSWTKFSIDIEHPSILAWEIWRDKYITRQKGTNRVAMPGEEFEDFSYVWIQEIRVQAVQPCEDSMLK</sequence>
<keyword evidence="1" id="KW-0614">Plasmid</keyword>
<name>A8ZN20_ACAM1</name>
<organism evidence="1 2">
    <name type="scientific">Acaryochloris marina (strain MBIC 11017)</name>
    <dbReference type="NCBI Taxonomy" id="329726"/>
    <lineage>
        <taxon>Bacteria</taxon>
        <taxon>Bacillati</taxon>
        <taxon>Cyanobacteriota</taxon>
        <taxon>Cyanophyceae</taxon>
        <taxon>Acaryochloridales</taxon>
        <taxon>Acaryochloridaceae</taxon>
        <taxon>Acaryochloris</taxon>
    </lineage>
</organism>
<evidence type="ECO:0000313" key="1">
    <source>
        <dbReference type="EMBL" id="ABW32219.1"/>
    </source>
</evidence>
<dbReference type="EMBL" id="CP000840">
    <property type="protein sequence ID" value="ABW32219.1"/>
    <property type="molecule type" value="Genomic_DNA"/>
</dbReference>
<dbReference type="OrthoDB" id="170267at1117"/>
<evidence type="ECO:0000313" key="2">
    <source>
        <dbReference type="Proteomes" id="UP000000268"/>
    </source>
</evidence>
<protein>
    <submittedName>
        <fullName evidence="1">Uncharacterized protein</fullName>
    </submittedName>
</protein>
<dbReference type="HOGENOM" id="CLU_1860814_0_0_3"/>
<gene>
    <name evidence="1" type="ordered locus">AM1_C0289</name>
</gene>
<proteinExistence type="predicted"/>